<dbReference type="RefSeq" id="WP_087458607.1">
    <property type="nucleotide sequence ID" value="NZ_CP021434.1"/>
</dbReference>
<proteinExistence type="predicted"/>
<dbReference type="GO" id="GO:0008758">
    <property type="term" value="F:UDP-2,3-diacylglucosamine hydrolase activity"/>
    <property type="evidence" value="ECO:0007669"/>
    <property type="project" value="TreeGrafter"/>
</dbReference>
<evidence type="ECO:0000313" key="3">
    <source>
        <dbReference type="Proteomes" id="UP000195437"/>
    </source>
</evidence>
<dbReference type="KEGG" id="tum:CBW65_21485"/>
<dbReference type="InterPro" id="IPR004843">
    <property type="entry name" value="Calcineurin-like_PHP"/>
</dbReference>
<gene>
    <name evidence="2" type="ORF">CBW65_21485</name>
</gene>
<dbReference type="OrthoDB" id="9780884at2"/>
<dbReference type="PANTHER" id="PTHR31302">
    <property type="entry name" value="TRANSMEMBRANE PROTEIN WITH METALLOPHOSPHOESTERASE DOMAIN-RELATED"/>
    <property type="match status" value="1"/>
</dbReference>
<accession>A0A1Y0IV47</accession>
<protein>
    <recommendedName>
        <fullName evidence="1">Calcineurin-like phosphoesterase domain-containing protein</fullName>
    </recommendedName>
</protein>
<evidence type="ECO:0000313" key="2">
    <source>
        <dbReference type="EMBL" id="ARU63263.1"/>
    </source>
</evidence>
<organism evidence="2 3">
    <name type="scientific">Tumebacillus avium</name>
    <dbReference type="NCBI Taxonomy" id="1903704"/>
    <lineage>
        <taxon>Bacteria</taxon>
        <taxon>Bacillati</taxon>
        <taxon>Bacillota</taxon>
        <taxon>Bacilli</taxon>
        <taxon>Bacillales</taxon>
        <taxon>Alicyclobacillaceae</taxon>
        <taxon>Tumebacillus</taxon>
    </lineage>
</organism>
<reference evidence="3" key="1">
    <citation type="submission" date="2017-05" db="EMBL/GenBank/DDBJ databases">
        <authorList>
            <person name="Sung H."/>
        </authorList>
    </citation>
    <scope>NUCLEOTIDE SEQUENCE [LARGE SCALE GENOMIC DNA]</scope>
    <source>
        <strain evidence="3">AR23208</strain>
    </source>
</reference>
<dbReference type="Proteomes" id="UP000195437">
    <property type="component" value="Chromosome"/>
</dbReference>
<dbReference type="Gene3D" id="3.60.21.10">
    <property type="match status" value="1"/>
</dbReference>
<dbReference type="SUPFAM" id="SSF56300">
    <property type="entry name" value="Metallo-dependent phosphatases"/>
    <property type="match status" value="1"/>
</dbReference>
<name>A0A1Y0IV47_9BACL</name>
<dbReference type="InterPro" id="IPR051158">
    <property type="entry name" value="Metallophosphoesterase_sf"/>
</dbReference>
<evidence type="ECO:0000259" key="1">
    <source>
        <dbReference type="Pfam" id="PF00149"/>
    </source>
</evidence>
<keyword evidence="3" id="KW-1185">Reference proteome</keyword>
<sequence>MTIWIILLLVLLALALLVLGAVIFETFFPKIETAELACSGLAEGQELRILQVSDLHNMRLSDDYLARVKATRPDLVAITGDLINGTEPHFDRVYRVIEKLREACPHLYFVSGNNDWEHKRYREMAEGLRRRDVNVLGNGSAQLTIRDIEITIVGVDDPHTKRDRMVEAFQGVAAGERFTLLLAHDPMIIRKAQAFQADLILSGHTHGGQVRFPLIGAVVAPGQGYFPKYDKGIFQLAEGTVLYIDSGLGTSGIPIRFLNRSRVSVLTVKGQ</sequence>
<dbReference type="EMBL" id="CP021434">
    <property type="protein sequence ID" value="ARU63263.1"/>
    <property type="molecule type" value="Genomic_DNA"/>
</dbReference>
<dbReference type="GO" id="GO:0009245">
    <property type="term" value="P:lipid A biosynthetic process"/>
    <property type="evidence" value="ECO:0007669"/>
    <property type="project" value="TreeGrafter"/>
</dbReference>
<dbReference type="Pfam" id="PF00149">
    <property type="entry name" value="Metallophos"/>
    <property type="match status" value="1"/>
</dbReference>
<dbReference type="AlphaFoldDB" id="A0A1Y0IV47"/>
<feature type="domain" description="Calcineurin-like phosphoesterase" evidence="1">
    <location>
        <begin position="47"/>
        <end position="207"/>
    </location>
</feature>
<dbReference type="GO" id="GO:0016020">
    <property type="term" value="C:membrane"/>
    <property type="evidence" value="ECO:0007669"/>
    <property type="project" value="GOC"/>
</dbReference>
<dbReference type="PANTHER" id="PTHR31302:SF32">
    <property type="entry name" value="PHOSPHOESTERASE"/>
    <property type="match status" value="1"/>
</dbReference>
<dbReference type="InterPro" id="IPR029052">
    <property type="entry name" value="Metallo-depent_PP-like"/>
</dbReference>
<dbReference type="CDD" id="cd07385">
    <property type="entry name" value="MPP_YkuE_C"/>
    <property type="match status" value="1"/>
</dbReference>